<dbReference type="Proteomes" id="UP000887579">
    <property type="component" value="Unplaced"/>
</dbReference>
<evidence type="ECO:0000313" key="2">
    <source>
        <dbReference type="WBParaSite" id="ES5_v2.g1046.t1"/>
    </source>
</evidence>
<accession>A0AC34F0B0</accession>
<proteinExistence type="predicted"/>
<sequence>NGCRTINLVDYAGVVVSANQTIIVGVNATAKDDCSCPVYVPSKSCQKNACYNGGVCHNTYPGFFCECRNDMLKGKRCQGTTRSFNGNGYAFFNPVPACSPDTCMSVVKSLNDDERLNANTALQIGGIAPSANGGYPEFVTNIGNYNGCIRNLRVNFDASFFSLLDRSHTVLMDMQSPSFHENSELGCRLYNGACDASNDINHMTPCHHGECIANLEGIRKCICDPGYSGENCDKPIEWVSFTPGGLIEYTTDMGTLPSKTTDMEILVFPGQGSNLVLGNGASSDGRSTISTSIFNGFAHGEFSIANNPKIEVNADDIQLMSNASYQIHLHRNPTETRISVDGLYFDKKLTLNDTNYVLNLVKLSLGNSQFAGCIGTFRMNLFADAPLIDVDAFGSDSAMESNNLRRRRAPLRQQVPKINVSRVEGVQRGCPAKMTCERLGSGYCQAGFICVDFWKGPFCTCGSNITPNLRDDGTLERCNEAAAVSSLGITRTAITLILIAIGVILALILVVAVIARRQTKFEPVRPEEMNRDTLRQYGIEGGGEADNTRHNLANLRKPVMPLDLNGSSKVYPQARPAVDDGLNAAVNDLE</sequence>
<protein>
    <submittedName>
        <fullName evidence="2">EGF-like domain-containing protein</fullName>
    </submittedName>
</protein>
<reference evidence="2" key="1">
    <citation type="submission" date="2022-11" db="UniProtKB">
        <authorList>
            <consortium name="WormBaseParasite"/>
        </authorList>
    </citation>
    <scope>IDENTIFICATION</scope>
</reference>
<dbReference type="WBParaSite" id="ES5_v2.g1046.t1">
    <property type="protein sequence ID" value="ES5_v2.g1046.t1"/>
    <property type="gene ID" value="ES5_v2.g1046"/>
</dbReference>
<organism evidence="1 2">
    <name type="scientific">Panagrolaimus sp. ES5</name>
    <dbReference type="NCBI Taxonomy" id="591445"/>
    <lineage>
        <taxon>Eukaryota</taxon>
        <taxon>Metazoa</taxon>
        <taxon>Ecdysozoa</taxon>
        <taxon>Nematoda</taxon>
        <taxon>Chromadorea</taxon>
        <taxon>Rhabditida</taxon>
        <taxon>Tylenchina</taxon>
        <taxon>Panagrolaimomorpha</taxon>
        <taxon>Panagrolaimoidea</taxon>
        <taxon>Panagrolaimidae</taxon>
        <taxon>Panagrolaimus</taxon>
    </lineage>
</organism>
<name>A0AC34F0B0_9BILA</name>
<evidence type="ECO:0000313" key="1">
    <source>
        <dbReference type="Proteomes" id="UP000887579"/>
    </source>
</evidence>